<name>A0AB35U6W9_9FIRM</name>
<dbReference type="RefSeq" id="WP_370595982.1">
    <property type="nucleotide sequence ID" value="NZ_JALBUR010000011.1"/>
</dbReference>
<evidence type="ECO:0000313" key="2">
    <source>
        <dbReference type="Proteomes" id="UP001286174"/>
    </source>
</evidence>
<proteinExistence type="predicted"/>
<gene>
    <name evidence="1" type="ORF">MOZ60_06000</name>
</gene>
<dbReference type="SUPFAM" id="SSF52540">
    <property type="entry name" value="P-loop containing nucleoside triphosphate hydrolases"/>
    <property type="match status" value="1"/>
</dbReference>
<sequence>MEKLSVVEQRRRACLRSGDEDHTAVGKAYADYVRKSQKQAASRLDEIAMEQAYEQLLLQMEQESSRSDSVNGIRRSTAASRVHAGRLLGLRKQEEAMAAIDPDAFYVLHSRQILQDINDERDGRLVKVPYLQRAMKQISDSLSAGIPVYLVGHLGSGKTQLALEASQEQMQHRLRMSLLQKSLLAWRDAHPGASRSDELAWFCQVYPDIEKQVQNTPCHPYFISGSHNLTAQDMFAEKTLKLAHAGSTESYGEQLNALLNDFEQFLEANKERLDAMNPQQQMELMLAGWKTYSSMYINENSGFGTVVEKVEKEVLKALKEGKPIIIDEINTIAMPNLIALNDILQHHAGQSAYITGIGTVKIADGFCLIGTGNLSTGTVSYEGTNVLNPAFQSRFTTIAYNYVPQSTEGTLAQQKDPGQNELFRLVMEHLCNDDGSLDLPAPSLSVDALWRFTQLARMSQLIFEGRSSVSENGDVPVLNEAVLSIRSIIHVLDTWNFGEEMDLSMALWYGFLSSVTNNDDRNLLLSLAVRYGFFADNDGWHVPARSKGEAGLTLEDIRTAAYSHEIAPLEHLSRQDVVTLLFGKGPARKSLPEEFAGKIEIDEDVDMQAKDLMAQDGKIRDLEHGAAILDSLGMQK</sequence>
<dbReference type="Proteomes" id="UP001286174">
    <property type="component" value="Unassembled WGS sequence"/>
</dbReference>
<accession>A0AB35U6W9</accession>
<dbReference type="Gene3D" id="3.40.50.300">
    <property type="entry name" value="P-loop containing nucleotide triphosphate hydrolases"/>
    <property type="match status" value="1"/>
</dbReference>
<dbReference type="InterPro" id="IPR027417">
    <property type="entry name" value="P-loop_NTPase"/>
</dbReference>
<evidence type="ECO:0008006" key="3">
    <source>
        <dbReference type="Google" id="ProtNLM"/>
    </source>
</evidence>
<evidence type="ECO:0000313" key="1">
    <source>
        <dbReference type="EMBL" id="MDX8419642.1"/>
    </source>
</evidence>
<keyword evidence="2" id="KW-1185">Reference proteome</keyword>
<dbReference type="EMBL" id="JALBUR010000011">
    <property type="protein sequence ID" value="MDX8419642.1"/>
    <property type="molecule type" value="Genomic_DNA"/>
</dbReference>
<dbReference type="AlphaFoldDB" id="A0AB35U6W9"/>
<organism evidence="1 2">
    <name type="scientific">Grylomicrobium aquisgranensis</name>
    <dbReference type="NCBI Taxonomy" id="2926318"/>
    <lineage>
        <taxon>Bacteria</taxon>
        <taxon>Bacillati</taxon>
        <taxon>Bacillota</taxon>
        <taxon>Erysipelotrichia</taxon>
        <taxon>Erysipelotrichales</taxon>
        <taxon>Erysipelotrichaceae</taxon>
        <taxon>Grylomicrobium</taxon>
    </lineage>
</organism>
<comment type="caution">
    <text evidence="1">The sequence shown here is derived from an EMBL/GenBank/DDBJ whole genome shotgun (WGS) entry which is preliminary data.</text>
</comment>
<protein>
    <recommendedName>
        <fullName evidence="3">ATPase dynein-related AAA domain-containing protein</fullName>
    </recommendedName>
</protein>
<reference evidence="1 2" key="1">
    <citation type="submission" date="2022-03" db="EMBL/GenBank/DDBJ databases">
        <title>Novel taxa within the pig intestine.</title>
        <authorList>
            <person name="Wylensek D."/>
            <person name="Bishof K."/>
            <person name="Afrizal A."/>
            <person name="Clavel T."/>
        </authorList>
    </citation>
    <scope>NUCLEOTIDE SEQUENCE [LARGE SCALE GENOMIC DNA]</scope>
    <source>
        <strain evidence="1 2">CLA-KB-P133</strain>
    </source>
</reference>